<dbReference type="GO" id="GO:0003677">
    <property type="term" value="F:DNA binding"/>
    <property type="evidence" value="ECO:0007669"/>
    <property type="project" value="UniProtKB-KW"/>
</dbReference>
<feature type="domain" description="Lsr2 DNA-binding" evidence="2">
    <location>
        <begin position="57"/>
        <end position="92"/>
    </location>
</feature>
<evidence type="ECO:0000259" key="2">
    <source>
        <dbReference type="Pfam" id="PF23359"/>
    </source>
</evidence>
<dbReference type="InterPro" id="IPR036625">
    <property type="entry name" value="E3-bd_dom_sf"/>
</dbReference>
<dbReference type="Gene3D" id="4.10.320.10">
    <property type="entry name" value="E3-binding domain"/>
    <property type="match status" value="1"/>
</dbReference>
<reference evidence="4 5" key="1">
    <citation type="submission" date="2018-07" db="EMBL/GenBank/DDBJ databases">
        <authorList>
            <person name="Boyd E.M."/>
            <person name="Barkley D.B."/>
            <person name="Naeem H."/>
            <person name="Vanhorne R."/>
            <person name="Nayek S."/>
            <person name="Layton S.R."/>
            <person name="Hughes L.E."/>
            <person name="Garlena R.A."/>
            <person name="Russell D.A."/>
            <person name="Pope W.H."/>
            <person name="Jacobs-Sera D."/>
            <person name="Hatfull G.F."/>
        </authorList>
    </citation>
    <scope>NUCLEOTIDE SEQUENCE [LARGE SCALE GENOMIC DNA]</scope>
</reference>
<dbReference type="EMBL" id="MH576964">
    <property type="protein sequence ID" value="AXH66727.1"/>
    <property type="molecule type" value="Genomic_DNA"/>
</dbReference>
<proteinExistence type="predicted"/>
<keyword evidence="1" id="KW-0238">DNA-binding</keyword>
<evidence type="ECO:0000313" key="3">
    <source>
        <dbReference type="EMBL" id="AXH66518.1"/>
    </source>
</evidence>
<evidence type="ECO:0000313" key="5">
    <source>
        <dbReference type="Proteomes" id="UP000259040"/>
    </source>
</evidence>
<protein>
    <submittedName>
        <fullName evidence="4">Lsr2-like DNA bridging protein</fullName>
    </submittedName>
</protein>
<dbReference type="GO" id="GO:0016746">
    <property type="term" value="F:acyltransferase activity"/>
    <property type="evidence" value="ECO:0007669"/>
    <property type="project" value="InterPro"/>
</dbReference>
<evidence type="ECO:0000313" key="4">
    <source>
        <dbReference type="EMBL" id="AXH66727.1"/>
    </source>
</evidence>
<evidence type="ECO:0000256" key="1">
    <source>
        <dbReference type="ARBA" id="ARBA00023125"/>
    </source>
</evidence>
<organism evidence="4 5">
    <name type="scientific">Streptomyces phage Starbow</name>
    <dbReference type="NCBI Taxonomy" id="2283266"/>
    <lineage>
        <taxon>Viruses</taxon>
        <taxon>Duplodnaviria</taxon>
        <taxon>Heunggongvirae</taxon>
        <taxon>Uroviricota</taxon>
        <taxon>Caudoviricetes</taxon>
        <taxon>Stanwilliamsviridae</taxon>
        <taxon>Boydwoodruffvirinae</taxon>
        <taxon>Karimacvirus</taxon>
        <taxon>Karimacvirus karimac</taxon>
        <taxon>Streptomyces virus Karimac</taxon>
    </lineage>
</organism>
<dbReference type="EMBL" id="MH576964">
    <property type="protein sequence ID" value="AXH66518.1"/>
    <property type="molecule type" value="Genomic_DNA"/>
</dbReference>
<name>A0A345M8A6_9CAUD</name>
<accession>A0A345M8A6</accession>
<sequence length="170" mass="18030">MQTRREYAASLGLAEMGKRGRMSAKANEAVKAAEAAGTVFADTGVVRTNKPAAVKAGAYDAKAVRAWAKANGIEINSRGRISSEILEAYAKANPDVKAEAVSGVKAPSGKDVRPHAARFRSASTEYVAVDRKGKVWRFSENEACKCGYSLAYCKCGSPVVLGLDVEVKSK</sequence>
<dbReference type="Pfam" id="PF23359">
    <property type="entry name" value="Lsr2_DNA-bd"/>
    <property type="match status" value="1"/>
</dbReference>
<dbReference type="InterPro" id="IPR055370">
    <property type="entry name" value="Lsr2_DNA-bd"/>
</dbReference>
<dbReference type="Proteomes" id="UP000259040">
    <property type="component" value="Segment"/>
</dbReference>
<gene>
    <name evidence="4" type="primary">264</name>
    <name evidence="3" type="synonym">7</name>
    <name evidence="4" type="ORF">SEA_STARBOW_264</name>
    <name evidence="3" type="ORF">SEA_STARBOW_7</name>
</gene>